<evidence type="ECO:0000313" key="1">
    <source>
        <dbReference type="EMBL" id="MBB4735174.1"/>
    </source>
</evidence>
<dbReference type="RefSeq" id="WP_281383452.1">
    <property type="nucleotide sequence ID" value="NZ_JACHNA010000001.1"/>
</dbReference>
<evidence type="ECO:0000313" key="2">
    <source>
        <dbReference type="Proteomes" id="UP000540191"/>
    </source>
</evidence>
<organism evidence="1 2">
    <name type="scientific">Micrococcus cohnii</name>
    <dbReference type="NCBI Taxonomy" id="993416"/>
    <lineage>
        <taxon>Bacteria</taxon>
        <taxon>Bacillati</taxon>
        <taxon>Actinomycetota</taxon>
        <taxon>Actinomycetes</taxon>
        <taxon>Micrococcales</taxon>
        <taxon>Micrococcaceae</taxon>
        <taxon>Micrococcus</taxon>
    </lineage>
</organism>
<dbReference type="AlphaFoldDB" id="A0A7W7GN46"/>
<accession>A0A7W7GN46</accession>
<comment type="caution">
    <text evidence="1">The sequence shown here is derived from an EMBL/GenBank/DDBJ whole genome shotgun (WGS) entry which is preliminary data.</text>
</comment>
<gene>
    <name evidence="1" type="ORF">HDA30_000682</name>
</gene>
<reference evidence="1 2" key="1">
    <citation type="submission" date="2020-08" db="EMBL/GenBank/DDBJ databases">
        <title>Sequencing the genomes of 1000 actinobacteria strains.</title>
        <authorList>
            <person name="Klenk H.-P."/>
        </authorList>
    </citation>
    <scope>NUCLEOTIDE SEQUENCE [LARGE SCALE GENOMIC DNA]</scope>
    <source>
        <strain evidence="1 2">DSM 23974</strain>
    </source>
</reference>
<protein>
    <submittedName>
        <fullName evidence="1">Uncharacterized protein</fullName>
    </submittedName>
</protein>
<name>A0A7W7GN46_9MICC</name>
<dbReference type="EMBL" id="JACHNA010000001">
    <property type="protein sequence ID" value="MBB4735174.1"/>
    <property type="molecule type" value="Genomic_DNA"/>
</dbReference>
<keyword evidence="2" id="KW-1185">Reference proteome</keyword>
<sequence>MHTLAARETSLCALSCDITAVGTNGQISQWGRMQAGAPPWGC</sequence>
<proteinExistence type="predicted"/>
<dbReference type="Proteomes" id="UP000540191">
    <property type="component" value="Unassembled WGS sequence"/>
</dbReference>